<dbReference type="EMBL" id="BAABHV010000017">
    <property type="protein sequence ID" value="GAA5057209.1"/>
    <property type="molecule type" value="Genomic_DNA"/>
</dbReference>
<reference evidence="4" key="1">
    <citation type="journal article" date="2019" name="Int. J. Syst. Evol. Microbiol.">
        <title>The Global Catalogue of Microorganisms (GCM) 10K type strain sequencing project: providing services to taxonomists for standard genome sequencing and annotation.</title>
        <authorList>
            <consortium name="The Broad Institute Genomics Platform"/>
            <consortium name="The Broad Institute Genome Sequencing Center for Infectious Disease"/>
            <person name="Wu L."/>
            <person name="Ma J."/>
        </authorList>
    </citation>
    <scope>NUCLEOTIDE SEQUENCE [LARGE SCALE GENOMIC DNA]</scope>
    <source>
        <strain evidence="4">JCM 18014</strain>
    </source>
</reference>
<protein>
    <recommendedName>
        <fullName evidence="2">Acyltransferase 3 domain-containing protein</fullName>
    </recommendedName>
</protein>
<feature type="domain" description="Acyltransferase 3" evidence="2">
    <location>
        <begin position="17"/>
        <end position="211"/>
    </location>
</feature>
<evidence type="ECO:0000313" key="4">
    <source>
        <dbReference type="Proteomes" id="UP001500518"/>
    </source>
</evidence>
<keyword evidence="1" id="KW-0472">Membrane</keyword>
<dbReference type="InterPro" id="IPR002656">
    <property type="entry name" value="Acyl_transf_3_dom"/>
</dbReference>
<keyword evidence="1" id="KW-1133">Transmembrane helix</keyword>
<dbReference type="Proteomes" id="UP001500518">
    <property type="component" value="Unassembled WGS sequence"/>
</dbReference>
<dbReference type="RefSeq" id="WP_346033153.1">
    <property type="nucleotide sequence ID" value="NZ_BAABHV010000017.1"/>
</dbReference>
<proteinExistence type="predicted"/>
<keyword evidence="4" id="KW-1185">Reference proteome</keyword>
<accession>A0ABP9KGT4</accession>
<organism evidence="3 4">
    <name type="scientific">Erythrobacter westpacificensis</name>
    <dbReference type="NCBI Taxonomy" id="1055231"/>
    <lineage>
        <taxon>Bacteria</taxon>
        <taxon>Pseudomonadati</taxon>
        <taxon>Pseudomonadota</taxon>
        <taxon>Alphaproteobacteria</taxon>
        <taxon>Sphingomonadales</taxon>
        <taxon>Erythrobacteraceae</taxon>
        <taxon>Erythrobacter/Porphyrobacter group</taxon>
        <taxon>Erythrobacter</taxon>
    </lineage>
</organism>
<feature type="transmembrane region" description="Helical" evidence="1">
    <location>
        <begin position="189"/>
        <end position="211"/>
    </location>
</feature>
<name>A0ABP9KGT4_9SPHN</name>
<evidence type="ECO:0000256" key="1">
    <source>
        <dbReference type="SAM" id="Phobius"/>
    </source>
</evidence>
<feature type="transmembrane region" description="Helical" evidence="1">
    <location>
        <begin position="49"/>
        <end position="68"/>
    </location>
</feature>
<evidence type="ECO:0000259" key="2">
    <source>
        <dbReference type="Pfam" id="PF01757"/>
    </source>
</evidence>
<feature type="transmembrane region" description="Helical" evidence="1">
    <location>
        <begin position="107"/>
        <end position="125"/>
    </location>
</feature>
<feature type="transmembrane region" description="Helical" evidence="1">
    <location>
        <begin position="80"/>
        <end position="100"/>
    </location>
</feature>
<dbReference type="Pfam" id="PF01757">
    <property type="entry name" value="Acyl_transf_3"/>
    <property type="match status" value="1"/>
</dbReference>
<keyword evidence="1" id="KW-0812">Transmembrane</keyword>
<feature type="transmembrane region" description="Helical" evidence="1">
    <location>
        <begin position="23"/>
        <end position="42"/>
    </location>
</feature>
<comment type="caution">
    <text evidence="3">The sequence shown here is derived from an EMBL/GenBank/DDBJ whole genome shotgun (WGS) entry which is preliminary data.</text>
</comment>
<feature type="transmembrane region" description="Helical" evidence="1">
    <location>
        <begin position="131"/>
        <end position="150"/>
    </location>
</feature>
<sequence>MAALLIPIITIQRDPALFPLNRAHWSLFFELLANILHALILWRLKTRALAALVAMCALLFAWSCHHVGGSTAGAFQDNWHFGFFRVLFAYSCGMLMARLWKGRRPQGGRAALAAPVLAPLLVLAASPLETWLGDAIAVLVAFPAVIWLGAAASPAGRLNATMAWLGAISYPLYAIHGPTLLLARHLGGGLLLESAAAAGSIGLAVIVALTLERSRTRRRTADRDRASPLASEL</sequence>
<feature type="transmembrane region" description="Helical" evidence="1">
    <location>
        <begin position="162"/>
        <end position="183"/>
    </location>
</feature>
<gene>
    <name evidence="3" type="ORF">GCM10023208_22410</name>
</gene>
<evidence type="ECO:0000313" key="3">
    <source>
        <dbReference type="EMBL" id="GAA5057209.1"/>
    </source>
</evidence>